<evidence type="ECO:0000313" key="3">
    <source>
        <dbReference type="Proteomes" id="UP000030759"/>
    </source>
</evidence>
<reference evidence="3" key="1">
    <citation type="journal article" date="2013" name="Nat. Biotechnol.">
        <title>Chinese hamster genome sequenced from sorted chromosomes.</title>
        <authorList>
            <person name="Brinkrolf K."/>
            <person name="Rupp O."/>
            <person name="Laux H."/>
            <person name="Kollin F."/>
            <person name="Ernst W."/>
            <person name="Linke B."/>
            <person name="Kofler R."/>
            <person name="Romand S."/>
            <person name="Hesse F."/>
            <person name="Budach W.E."/>
            <person name="Galosy S."/>
            <person name="Muller D."/>
            <person name="Noll T."/>
            <person name="Wienberg J."/>
            <person name="Jostock T."/>
            <person name="Leonard M."/>
            <person name="Grillari J."/>
            <person name="Tauch A."/>
            <person name="Goesmann A."/>
            <person name="Helk B."/>
            <person name="Mott J.E."/>
            <person name="Puhler A."/>
            <person name="Borth N."/>
        </authorList>
    </citation>
    <scope>NUCLEOTIDE SEQUENCE [LARGE SCALE GENOMIC DNA]</scope>
    <source>
        <strain evidence="3">17A/GY</strain>
    </source>
</reference>
<keyword evidence="1" id="KW-0677">Repeat</keyword>
<dbReference type="AlphaFoldDB" id="A0A061IM91"/>
<protein>
    <submittedName>
        <fullName evidence="2">Leucine-rich repeat-containing protein 34</fullName>
    </submittedName>
</protein>
<organism evidence="2 3">
    <name type="scientific">Cricetulus griseus</name>
    <name type="common">Chinese hamster</name>
    <name type="synonym">Cricetulus barabensis griseus</name>
    <dbReference type="NCBI Taxonomy" id="10029"/>
    <lineage>
        <taxon>Eukaryota</taxon>
        <taxon>Metazoa</taxon>
        <taxon>Chordata</taxon>
        <taxon>Craniata</taxon>
        <taxon>Vertebrata</taxon>
        <taxon>Euteleostomi</taxon>
        <taxon>Mammalia</taxon>
        <taxon>Eutheria</taxon>
        <taxon>Euarchontoglires</taxon>
        <taxon>Glires</taxon>
        <taxon>Rodentia</taxon>
        <taxon>Myomorpha</taxon>
        <taxon>Muroidea</taxon>
        <taxon>Cricetidae</taxon>
        <taxon>Cricetinae</taxon>
        <taxon>Cricetulus</taxon>
    </lineage>
</organism>
<dbReference type="PANTHER" id="PTHR24111:SF4">
    <property type="entry name" value="LEUCINE-RICH REPEAT-CONTAINING PROTEIN 34"/>
    <property type="match status" value="1"/>
</dbReference>
<dbReference type="Gene3D" id="3.80.10.10">
    <property type="entry name" value="Ribonuclease Inhibitor"/>
    <property type="match status" value="1"/>
</dbReference>
<dbReference type="InterPro" id="IPR001611">
    <property type="entry name" value="Leu-rich_rpt"/>
</dbReference>
<dbReference type="Pfam" id="PF13516">
    <property type="entry name" value="LRR_6"/>
    <property type="match status" value="1"/>
</dbReference>
<dbReference type="InterPro" id="IPR032675">
    <property type="entry name" value="LRR_dom_sf"/>
</dbReference>
<dbReference type="InterPro" id="IPR052201">
    <property type="entry name" value="LRR-containing_regulator"/>
</dbReference>
<sequence length="115" mass="13163">MLNWFVRPEKEIILNIAGNNRLRKVQRLTGEDFWLLSKVLRNRSLIIGLDVRYNLISDVGAYYAAKLLQKQPHLTYLNLMFNDIGPDGGELIAKALHVSIDIPQSSILPVNFNFL</sequence>
<accession>A0A061IM91</accession>
<evidence type="ECO:0000256" key="1">
    <source>
        <dbReference type="ARBA" id="ARBA00022737"/>
    </source>
</evidence>
<evidence type="ECO:0000313" key="2">
    <source>
        <dbReference type="EMBL" id="ERE88981.1"/>
    </source>
</evidence>
<dbReference type="Proteomes" id="UP000030759">
    <property type="component" value="Unassembled WGS sequence"/>
</dbReference>
<name>A0A061IM91_CRIGR</name>
<proteinExistence type="predicted"/>
<dbReference type="SUPFAM" id="SSF52047">
    <property type="entry name" value="RNI-like"/>
    <property type="match status" value="1"/>
</dbReference>
<dbReference type="PANTHER" id="PTHR24111">
    <property type="entry name" value="LEUCINE-RICH REPEAT-CONTAINING PROTEIN 34"/>
    <property type="match status" value="1"/>
</dbReference>
<gene>
    <name evidence="2" type="ORF">H671_1g2657</name>
</gene>
<dbReference type="EMBL" id="KE665201">
    <property type="protein sequence ID" value="ERE88981.1"/>
    <property type="molecule type" value="Genomic_DNA"/>
</dbReference>